<evidence type="ECO:0000313" key="3">
    <source>
        <dbReference type="Proteomes" id="UP000011632"/>
    </source>
</evidence>
<dbReference type="Pfam" id="PF26044">
    <property type="entry name" value="Antitox_halo"/>
    <property type="match status" value="1"/>
</dbReference>
<keyword evidence="3" id="KW-1185">Reference proteome</keyword>
<organism evidence="2 3">
    <name type="scientific">Natrinema versiforme JCM 10478</name>
    <dbReference type="NCBI Taxonomy" id="1227496"/>
    <lineage>
        <taxon>Archaea</taxon>
        <taxon>Methanobacteriati</taxon>
        <taxon>Methanobacteriota</taxon>
        <taxon>Stenosarchaea group</taxon>
        <taxon>Halobacteria</taxon>
        <taxon>Halobacteriales</taxon>
        <taxon>Natrialbaceae</taxon>
        <taxon>Natrinema</taxon>
    </lineage>
</organism>
<dbReference type="Proteomes" id="UP000011632">
    <property type="component" value="Unassembled WGS sequence"/>
</dbReference>
<name>L9XQ95_9EURY</name>
<dbReference type="AlphaFoldDB" id="L9XQ95"/>
<dbReference type="InterPro" id="IPR058985">
    <property type="entry name" value="Antitox_halobact"/>
</dbReference>
<evidence type="ECO:0000256" key="1">
    <source>
        <dbReference type="SAM" id="MobiDB-lite"/>
    </source>
</evidence>
<reference evidence="2 3" key="1">
    <citation type="journal article" date="2014" name="PLoS Genet.">
        <title>Phylogenetically driven sequencing of extremely halophilic archaea reveals strategies for static and dynamic osmo-response.</title>
        <authorList>
            <person name="Becker E.A."/>
            <person name="Seitzer P.M."/>
            <person name="Tritt A."/>
            <person name="Larsen D."/>
            <person name="Krusor M."/>
            <person name="Yao A.I."/>
            <person name="Wu D."/>
            <person name="Madern D."/>
            <person name="Eisen J.A."/>
            <person name="Darling A.E."/>
            <person name="Facciotti M.T."/>
        </authorList>
    </citation>
    <scope>NUCLEOTIDE SEQUENCE [LARGE SCALE GENOMIC DNA]</scope>
    <source>
        <strain evidence="2 3">JCM 10478</strain>
    </source>
</reference>
<protein>
    <submittedName>
        <fullName evidence="2">Uncharacterized protein</fullName>
    </submittedName>
</protein>
<sequence>MISNTLAESVDNEVRQLYEWYQAAESDAERRNIFLEMEELTDAATQRSTRHSKTSEPARF</sequence>
<comment type="caution">
    <text evidence="2">The sequence shown here is derived from an EMBL/GenBank/DDBJ whole genome shotgun (WGS) entry which is preliminary data.</text>
</comment>
<gene>
    <name evidence="2" type="ORF">C489_18426</name>
</gene>
<dbReference type="STRING" id="1227496.C489_18426"/>
<accession>L9XQ95</accession>
<evidence type="ECO:0000313" key="2">
    <source>
        <dbReference type="EMBL" id="ELY63591.1"/>
    </source>
</evidence>
<proteinExistence type="predicted"/>
<feature type="region of interest" description="Disordered" evidence="1">
    <location>
        <begin position="41"/>
        <end position="60"/>
    </location>
</feature>
<dbReference type="EMBL" id="AOID01000058">
    <property type="protein sequence ID" value="ELY63591.1"/>
    <property type="molecule type" value="Genomic_DNA"/>
</dbReference>